<gene>
    <name evidence="1" type="ORF">D7V21_02015</name>
</gene>
<sequence length="213" mass="24748">MTFIIAIQLEDSIIIAADNRSVKIDKGGSILSFSDGMTKLYLWENGVITGAGEVTLIYRAIDFFIKLAKSKIETLPKCLKISRMLRELEVENFQIQITKLLYSYNQPNKIQLYSIQPDHCGEYQVKACEENEILIWLFIPHVEAITPLLKKLYSNLRSRHSFNQKSEWFEYYIIDLCEIFRIQAGCDSMMSSSFSYVFQSKEDYVFGHTLNIH</sequence>
<accession>A0A3A8F3G0</accession>
<evidence type="ECO:0000313" key="2">
    <source>
        <dbReference type="Proteomes" id="UP000269001"/>
    </source>
</evidence>
<dbReference type="Proteomes" id="UP000269001">
    <property type="component" value="Unassembled WGS sequence"/>
</dbReference>
<dbReference type="AlphaFoldDB" id="A0A3A8F3G0"/>
<name>A0A3A8F3G0_9GAMM</name>
<evidence type="ECO:0000313" key="1">
    <source>
        <dbReference type="EMBL" id="RKG35671.1"/>
    </source>
</evidence>
<protein>
    <submittedName>
        <fullName evidence="1">Uncharacterized protein</fullName>
    </submittedName>
</protein>
<dbReference type="RefSeq" id="WP_120368865.1">
    <property type="nucleotide sequence ID" value="NZ_RAXU01000002.1"/>
</dbReference>
<proteinExistence type="predicted"/>
<dbReference type="EMBL" id="RAXU01000002">
    <property type="protein sequence ID" value="RKG35671.1"/>
    <property type="molecule type" value="Genomic_DNA"/>
</dbReference>
<comment type="caution">
    <text evidence="1">The sequence shown here is derived from an EMBL/GenBank/DDBJ whole genome shotgun (WGS) entry which is preliminary data.</text>
</comment>
<organism evidence="1 2">
    <name type="scientific">Acinetobacter guerrae</name>
    <dbReference type="NCBI Taxonomy" id="1843371"/>
    <lineage>
        <taxon>Bacteria</taxon>
        <taxon>Pseudomonadati</taxon>
        <taxon>Pseudomonadota</taxon>
        <taxon>Gammaproteobacteria</taxon>
        <taxon>Moraxellales</taxon>
        <taxon>Moraxellaceae</taxon>
        <taxon>Acinetobacter</taxon>
    </lineage>
</organism>
<keyword evidence="2" id="KW-1185">Reference proteome</keyword>
<reference evidence="1 2" key="1">
    <citation type="submission" date="2018-09" db="EMBL/GenBank/DDBJ databases">
        <title>The draft genome of Acinetobacter spp. strains.</title>
        <authorList>
            <person name="Qin J."/>
            <person name="Feng Y."/>
            <person name="Zong Z."/>
        </authorList>
    </citation>
    <scope>NUCLEOTIDE SEQUENCE [LARGE SCALE GENOMIC DNA]</scope>
    <source>
        <strain evidence="1 2">WCHAc060096</strain>
    </source>
</reference>